<keyword evidence="10 14" id="KW-0472">Membrane</keyword>
<keyword evidence="16" id="KW-1185">Reference proteome</keyword>
<dbReference type="KEGG" id="pfy:PFICI_02491"/>
<dbReference type="InParanoid" id="W3XGW2"/>
<dbReference type="EC" id="4.2.1.134" evidence="4 14"/>
<dbReference type="eggNOG" id="KOG3187">
    <property type="taxonomic scope" value="Eukaryota"/>
</dbReference>
<dbReference type="GO" id="GO:0030148">
    <property type="term" value="P:sphingolipid biosynthetic process"/>
    <property type="evidence" value="ECO:0007669"/>
    <property type="project" value="TreeGrafter"/>
</dbReference>
<comment type="catalytic activity">
    <reaction evidence="13 14">
        <text>a very-long-chain (3R)-3-hydroxyacyl-CoA = a very-long-chain (2E)-enoyl-CoA + H2O</text>
        <dbReference type="Rhea" id="RHEA:45812"/>
        <dbReference type="ChEBI" id="CHEBI:15377"/>
        <dbReference type="ChEBI" id="CHEBI:83728"/>
        <dbReference type="ChEBI" id="CHEBI:85440"/>
        <dbReference type="EC" id="4.2.1.134"/>
    </reaction>
</comment>
<dbReference type="STRING" id="1229662.W3XGW2"/>
<feature type="transmembrane region" description="Helical" evidence="14">
    <location>
        <begin position="7"/>
        <end position="28"/>
    </location>
</feature>
<dbReference type="FunCoup" id="W3XGW2">
    <property type="interactions" value="550"/>
</dbReference>
<reference evidence="16" key="1">
    <citation type="journal article" date="2015" name="BMC Genomics">
        <title>Genomic and transcriptomic analysis of the endophytic fungus Pestalotiopsis fici reveals its lifestyle and high potential for synthesis of natural products.</title>
        <authorList>
            <person name="Wang X."/>
            <person name="Zhang X."/>
            <person name="Liu L."/>
            <person name="Xiang M."/>
            <person name="Wang W."/>
            <person name="Sun X."/>
            <person name="Che Y."/>
            <person name="Guo L."/>
            <person name="Liu G."/>
            <person name="Guo L."/>
            <person name="Wang C."/>
            <person name="Yin W.B."/>
            <person name="Stadler M."/>
            <person name="Zhang X."/>
            <person name="Liu X."/>
        </authorList>
    </citation>
    <scope>NUCLEOTIDE SEQUENCE [LARGE SCALE GENOMIC DNA]</scope>
    <source>
        <strain evidence="16">W106-1 / CGMCC3.15140</strain>
    </source>
</reference>
<comment type="similarity">
    <text evidence="3 14">Belongs to the very long-chain fatty acids dehydratase HACD family.</text>
</comment>
<evidence type="ECO:0000256" key="7">
    <source>
        <dbReference type="ARBA" id="ARBA00022832"/>
    </source>
</evidence>
<evidence type="ECO:0000256" key="1">
    <source>
        <dbReference type="ARBA" id="ARBA00004141"/>
    </source>
</evidence>
<dbReference type="PANTHER" id="PTHR11035">
    <property type="entry name" value="VERY-LONG-CHAIN (3R)-3-HYDROXYACYL-COA DEHYDRATASE"/>
    <property type="match status" value="1"/>
</dbReference>
<evidence type="ECO:0000256" key="13">
    <source>
        <dbReference type="ARBA" id="ARBA00036671"/>
    </source>
</evidence>
<dbReference type="PANTHER" id="PTHR11035:SF3">
    <property type="entry name" value="VERY-LONG-CHAIN (3R)-3-HYDROXYACYL-COA DEHYDRATASE"/>
    <property type="match status" value="1"/>
</dbReference>
<dbReference type="Pfam" id="PF04387">
    <property type="entry name" value="PTPLA"/>
    <property type="match status" value="1"/>
</dbReference>
<gene>
    <name evidence="15" type="ORF">PFICI_02491</name>
</gene>
<dbReference type="InterPro" id="IPR007482">
    <property type="entry name" value="Tyr_Pase-like_PTPLA"/>
</dbReference>
<accession>W3XGW2</accession>
<evidence type="ECO:0000313" key="16">
    <source>
        <dbReference type="Proteomes" id="UP000030651"/>
    </source>
</evidence>
<dbReference type="AlphaFoldDB" id="W3XGW2"/>
<keyword evidence="14" id="KW-0256">Endoplasmic reticulum</keyword>
<dbReference type="RefSeq" id="XP_007829263.1">
    <property type="nucleotide sequence ID" value="XM_007831072.1"/>
</dbReference>
<dbReference type="GO" id="GO:0005789">
    <property type="term" value="C:endoplasmic reticulum membrane"/>
    <property type="evidence" value="ECO:0007669"/>
    <property type="project" value="UniProtKB-SubCell"/>
</dbReference>
<comment type="subcellular location">
    <subcellularLocation>
        <location evidence="14">Endoplasmic reticulum membrane</location>
        <topology evidence="14">Multi-pass membrane protein</topology>
    </subcellularLocation>
    <subcellularLocation>
        <location evidence="1">Membrane</location>
        <topology evidence="1">Multi-pass membrane protein</topology>
    </subcellularLocation>
</comment>
<sequence>MTVQNTYLIAYNALSFLLWGHITVSTVLQLPGLYAESRLADLYADVLPLLSATQTLALLEVVHAALGLVRASAGTTALQIGGKNLVVWTVMVKFPEIITGSGESSQWGVAFFLGCVLAWGCSEIIRYGYFVAQLSTGDTPRWLKLLRYNAFLPLYPIGLLSEAGLVYLALTEGTGVGQFYKGYLLLGLLTYLPAGPFLYTHMLSQRRKVLKQLSGKKN</sequence>
<feature type="transmembrane region" description="Helical" evidence="14">
    <location>
        <begin position="182"/>
        <end position="202"/>
    </location>
</feature>
<keyword evidence="5 14" id="KW-0444">Lipid biosynthesis</keyword>
<dbReference type="OrthoDB" id="46988at2759"/>
<evidence type="ECO:0000313" key="15">
    <source>
        <dbReference type="EMBL" id="ETS84466.1"/>
    </source>
</evidence>
<dbReference type="GO" id="GO:0042761">
    <property type="term" value="P:very long-chain fatty acid biosynthetic process"/>
    <property type="evidence" value="ECO:0007669"/>
    <property type="project" value="TreeGrafter"/>
</dbReference>
<dbReference type="GeneID" id="19267504"/>
<comment type="caution">
    <text evidence="14">Lacks conserved residue(s) required for the propagation of feature annotation.</text>
</comment>
<feature type="transmembrane region" description="Helical" evidence="14">
    <location>
        <begin position="150"/>
        <end position="170"/>
    </location>
</feature>
<evidence type="ECO:0000256" key="11">
    <source>
        <dbReference type="ARBA" id="ARBA00023160"/>
    </source>
</evidence>
<evidence type="ECO:0000256" key="12">
    <source>
        <dbReference type="ARBA" id="ARBA00023239"/>
    </source>
</evidence>
<keyword evidence="9 14" id="KW-0443">Lipid metabolism</keyword>
<keyword evidence="11 14" id="KW-0275">Fatty acid biosynthesis</keyword>
<keyword evidence="12 14" id="KW-0456">Lyase</keyword>
<evidence type="ECO:0000256" key="3">
    <source>
        <dbReference type="ARBA" id="ARBA00007811"/>
    </source>
</evidence>
<evidence type="ECO:0000256" key="14">
    <source>
        <dbReference type="RuleBase" id="RU363109"/>
    </source>
</evidence>
<feature type="transmembrane region" description="Helical" evidence="14">
    <location>
        <begin position="109"/>
        <end position="129"/>
    </location>
</feature>
<evidence type="ECO:0000256" key="9">
    <source>
        <dbReference type="ARBA" id="ARBA00023098"/>
    </source>
</evidence>
<dbReference type="EMBL" id="KI912110">
    <property type="protein sequence ID" value="ETS84466.1"/>
    <property type="molecule type" value="Genomic_DNA"/>
</dbReference>
<comment type="function">
    <text evidence="14">Catalyzes the third of the four reactions of the long-chain fatty acids elongation cycle. This endoplasmic reticulum-bound enzymatic process, allows the addition of two carbons to the chain of long- and very long-chain fatty acids/VLCFAs per cycle. This enzyme catalyzes the dehydration of the 3-hydroxyacyl-CoA intermediate into trans-2,3-enoyl-CoA, within each cycle of fatty acid elongation. Thereby, it participates to the production of VLCFAs of different chain lengths that are involved in multiple biological processes as precursors of membrane lipids and lipid mediators.</text>
</comment>
<evidence type="ECO:0000256" key="10">
    <source>
        <dbReference type="ARBA" id="ARBA00023136"/>
    </source>
</evidence>
<keyword evidence="6 14" id="KW-0812">Transmembrane</keyword>
<name>W3XGW2_PESFW</name>
<evidence type="ECO:0000256" key="6">
    <source>
        <dbReference type="ARBA" id="ARBA00022692"/>
    </source>
</evidence>
<evidence type="ECO:0000256" key="5">
    <source>
        <dbReference type="ARBA" id="ARBA00022516"/>
    </source>
</evidence>
<protein>
    <recommendedName>
        <fullName evidence="4 14">Very-long-chain (3R)-3-hydroxyacyl-CoA dehydratase</fullName>
        <ecNumber evidence="4 14">4.2.1.134</ecNumber>
    </recommendedName>
</protein>
<proteinExistence type="inferred from homology"/>
<dbReference type="GO" id="GO:0102158">
    <property type="term" value="F:very-long-chain (3R)-3-hydroxyacyl-CoA dehydratase activity"/>
    <property type="evidence" value="ECO:0007669"/>
    <property type="project" value="UniProtKB-EC"/>
</dbReference>
<keyword evidence="7 14" id="KW-0276">Fatty acid metabolism</keyword>
<organism evidence="15 16">
    <name type="scientific">Pestalotiopsis fici (strain W106-1 / CGMCC3.15140)</name>
    <dbReference type="NCBI Taxonomy" id="1229662"/>
    <lineage>
        <taxon>Eukaryota</taxon>
        <taxon>Fungi</taxon>
        <taxon>Dikarya</taxon>
        <taxon>Ascomycota</taxon>
        <taxon>Pezizomycotina</taxon>
        <taxon>Sordariomycetes</taxon>
        <taxon>Xylariomycetidae</taxon>
        <taxon>Amphisphaeriales</taxon>
        <taxon>Sporocadaceae</taxon>
        <taxon>Pestalotiopsis</taxon>
    </lineage>
</organism>
<keyword evidence="8 14" id="KW-1133">Transmembrane helix</keyword>
<dbReference type="Proteomes" id="UP000030651">
    <property type="component" value="Unassembled WGS sequence"/>
</dbReference>
<dbReference type="UniPathway" id="UPA00094"/>
<evidence type="ECO:0000256" key="4">
    <source>
        <dbReference type="ARBA" id="ARBA00013122"/>
    </source>
</evidence>
<comment type="pathway">
    <text evidence="2 14">Lipid metabolism; fatty acid biosynthesis.</text>
</comment>
<dbReference type="HOGENOM" id="CLU_034302_6_0_1"/>
<evidence type="ECO:0000256" key="2">
    <source>
        <dbReference type="ARBA" id="ARBA00005194"/>
    </source>
</evidence>
<dbReference type="GO" id="GO:0030497">
    <property type="term" value="P:fatty acid elongation"/>
    <property type="evidence" value="ECO:0007669"/>
    <property type="project" value="TreeGrafter"/>
</dbReference>
<evidence type="ECO:0000256" key="8">
    <source>
        <dbReference type="ARBA" id="ARBA00022989"/>
    </source>
</evidence>
<dbReference type="OMA" id="WSYILWQ"/>